<evidence type="ECO:0000256" key="2">
    <source>
        <dbReference type="ARBA" id="ARBA00007783"/>
    </source>
</evidence>
<evidence type="ECO:0000256" key="3">
    <source>
        <dbReference type="ARBA" id="ARBA00022448"/>
    </source>
</evidence>
<comment type="subcellular location">
    <subcellularLocation>
        <location evidence="1">Cell membrane</location>
        <topology evidence="1">Multi-pass membrane protein</topology>
    </subcellularLocation>
</comment>
<feature type="transmembrane region" description="Helical" evidence="8">
    <location>
        <begin position="21"/>
        <end position="40"/>
    </location>
</feature>
<feature type="transmembrane region" description="Helical" evidence="8">
    <location>
        <begin position="220"/>
        <end position="244"/>
    </location>
</feature>
<accession>A0ABT6ET03</accession>
<protein>
    <submittedName>
        <fullName evidence="10">ABC transporter permease</fullName>
    </submittedName>
</protein>
<feature type="transmembrane region" description="Helical" evidence="8">
    <location>
        <begin position="175"/>
        <end position="199"/>
    </location>
</feature>
<sequence length="375" mass="41535">MRWLRNIFFLSTKELRSLISDPILVVLIIYMFTAAVYSVASTISTEMKNGSVAIIDHDRSTLSYRLQSSLIPPYFRKVHTIRGNDADRLMDVGEYTFILDIPPNYEQDILAGRNPQIHLSIDATAMTQAAIGSSYISQIFNNEINDFLRLQRNDNTAPFKAVVNVLYNPNYTSKWFMGAMQIIGNLNLLTILLVGAAIIRERERGTMEHLLVMPVTSSEIAVAKIVANGSVLLVVVGLSLRFVTGGLLEVPLPPHAIPLFVLGALTFIFAIASLGIMVATFVPTMPQFSLLCIPIYVVMYQLSGTTSPLENMPELAQQITQLSPTTIFGAYAQDVIFRGASLTMVWDKLLKMAVIGFVFLAVALMQFKTMLSKQG</sequence>
<name>A0ABT6ET03_9PAST</name>
<feature type="domain" description="ABC transmembrane type-2" evidence="9">
    <location>
        <begin position="124"/>
        <end position="370"/>
    </location>
</feature>
<keyword evidence="11" id="KW-1185">Reference proteome</keyword>
<dbReference type="InterPro" id="IPR047817">
    <property type="entry name" value="ABC2_TM_bact-type"/>
</dbReference>
<feature type="transmembrane region" description="Helical" evidence="8">
    <location>
        <begin position="256"/>
        <end position="281"/>
    </location>
</feature>
<evidence type="ECO:0000256" key="8">
    <source>
        <dbReference type="SAM" id="Phobius"/>
    </source>
</evidence>
<dbReference type="Gene3D" id="3.40.1710.10">
    <property type="entry name" value="abc type-2 transporter like domain"/>
    <property type="match status" value="1"/>
</dbReference>
<dbReference type="EMBL" id="JARQTX010000006">
    <property type="protein sequence ID" value="MDG2945678.1"/>
    <property type="molecule type" value="Genomic_DNA"/>
</dbReference>
<dbReference type="RefSeq" id="WP_317485759.1">
    <property type="nucleotide sequence ID" value="NZ_JARQTX010000006.1"/>
</dbReference>
<dbReference type="Pfam" id="PF12698">
    <property type="entry name" value="ABC2_membrane_3"/>
    <property type="match status" value="1"/>
</dbReference>
<dbReference type="PROSITE" id="PS51012">
    <property type="entry name" value="ABC_TM2"/>
    <property type="match status" value="1"/>
</dbReference>
<keyword evidence="3" id="KW-0813">Transport</keyword>
<keyword evidence="7 8" id="KW-0472">Membrane</keyword>
<proteinExistence type="inferred from homology"/>
<dbReference type="InterPro" id="IPR013525">
    <property type="entry name" value="ABC2_TM"/>
</dbReference>
<dbReference type="PANTHER" id="PTHR30294:SF47">
    <property type="entry name" value="INNER MEMBRANE TRANSPORT PERMEASE YHHJ"/>
    <property type="match status" value="1"/>
</dbReference>
<evidence type="ECO:0000313" key="10">
    <source>
        <dbReference type="EMBL" id="MDG2945678.1"/>
    </source>
</evidence>
<feature type="transmembrane region" description="Helical" evidence="8">
    <location>
        <begin position="349"/>
        <end position="367"/>
    </location>
</feature>
<evidence type="ECO:0000256" key="1">
    <source>
        <dbReference type="ARBA" id="ARBA00004651"/>
    </source>
</evidence>
<evidence type="ECO:0000256" key="6">
    <source>
        <dbReference type="ARBA" id="ARBA00022989"/>
    </source>
</evidence>
<evidence type="ECO:0000256" key="7">
    <source>
        <dbReference type="ARBA" id="ARBA00023136"/>
    </source>
</evidence>
<dbReference type="InterPro" id="IPR051449">
    <property type="entry name" value="ABC-2_transporter_component"/>
</dbReference>
<comment type="caution">
    <text evidence="10">The sequence shown here is derived from an EMBL/GenBank/DDBJ whole genome shotgun (WGS) entry which is preliminary data.</text>
</comment>
<keyword evidence="6 8" id="KW-1133">Transmembrane helix</keyword>
<evidence type="ECO:0000256" key="4">
    <source>
        <dbReference type="ARBA" id="ARBA00022475"/>
    </source>
</evidence>
<keyword evidence="4" id="KW-1003">Cell membrane</keyword>
<comment type="similarity">
    <text evidence="2">Belongs to the ABC-2 integral membrane protein family.</text>
</comment>
<gene>
    <name evidence="10" type="ORF">P7M32_04465</name>
</gene>
<organism evidence="10 11">
    <name type="scientific">Exercitatus varius</name>
    <dbReference type="NCBI Taxonomy" id="67857"/>
    <lineage>
        <taxon>Bacteria</taxon>
        <taxon>Pseudomonadati</taxon>
        <taxon>Pseudomonadota</taxon>
        <taxon>Gammaproteobacteria</taxon>
        <taxon>Pasteurellales</taxon>
        <taxon>Pasteurellaceae</taxon>
        <taxon>Exercitatus</taxon>
    </lineage>
</organism>
<evidence type="ECO:0000256" key="5">
    <source>
        <dbReference type="ARBA" id="ARBA00022692"/>
    </source>
</evidence>
<keyword evidence="5 8" id="KW-0812">Transmembrane</keyword>
<evidence type="ECO:0000259" key="9">
    <source>
        <dbReference type="PROSITE" id="PS51012"/>
    </source>
</evidence>
<dbReference type="Proteomes" id="UP001216057">
    <property type="component" value="Unassembled WGS sequence"/>
</dbReference>
<evidence type="ECO:0000313" key="11">
    <source>
        <dbReference type="Proteomes" id="UP001216057"/>
    </source>
</evidence>
<dbReference type="PANTHER" id="PTHR30294">
    <property type="entry name" value="MEMBRANE COMPONENT OF ABC TRANSPORTER YHHJ-RELATED"/>
    <property type="match status" value="1"/>
</dbReference>
<reference evidence="10 11" key="1">
    <citation type="submission" date="2023-03" db="EMBL/GenBank/DDBJ databases">
        <title>Classification of Bisgaard taxon 6 and taxon 10 as Exercitatus varius gen. nov., spec. nov.</title>
        <authorList>
            <person name="Christensen H."/>
        </authorList>
    </citation>
    <scope>NUCLEOTIDE SEQUENCE [LARGE SCALE GENOMIC DNA]</scope>
    <source>
        <strain evidence="10 11">23350_01</strain>
    </source>
</reference>